<sequence>MWVRAASADNAKEPDAVSVEFTVSIASDSEEYASLDRKYSRYRIDVIREHDAWKWPVRQRRSRPETQTVRRQNQPAQAGNPYRLPGTLRI</sequence>
<evidence type="ECO:0000313" key="2">
    <source>
        <dbReference type="EMBL" id="KAA1418139.1"/>
    </source>
</evidence>
<evidence type="ECO:0000256" key="1">
    <source>
        <dbReference type="SAM" id="MobiDB-lite"/>
    </source>
</evidence>
<reference evidence="2 3" key="1">
    <citation type="submission" date="2019-09" db="EMBL/GenBank/DDBJ databases">
        <title>Mumia zhuanghuii sp. nov. isolated from the intestinal contents of plateau pika (Ochotona curzoniae) in the Qinghai-Tibet plateau of China.</title>
        <authorList>
            <person name="Tian Z."/>
        </authorList>
    </citation>
    <scope>NUCLEOTIDE SEQUENCE [LARGE SCALE GENOMIC DNA]</scope>
    <source>
        <strain evidence="3">350</strain>
    </source>
</reference>
<dbReference type="Proteomes" id="UP000307768">
    <property type="component" value="Unassembled WGS sequence"/>
</dbReference>
<evidence type="ECO:0000313" key="3">
    <source>
        <dbReference type="Proteomes" id="UP000307768"/>
    </source>
</evidence>
<feature type="compositionally biased region" description="Polar residues" evidence="1">
    <location>
        <begin position="65"/>
        <end position="77"/>
    </location>
</feature>
<proteinExistence type="predicted"/>
<comment type="caution">
    <text evidence="2">The sequence shown here is derived from an EMBL/GenBank/DDBJ whole genome shotgun (WGS) entry which is preliminary data.</text>
</comment>
<dbReference type="AlphaFoldDB" id="A0A5Q6RJF0"/>
<accession>A0A5Q6RJF0</accession>
<name>A0A5Q6RJF0_9ACTN</name>
<dbReference type="EMBL" id="VDFQ02000007">
    <property type="protein sequence ID" value="KAA1418139.1"/>
    <property type="molecule type" value="Genomic_DNA"/>
</dbReference>
<feature type="region of interest" description="Disordered" evidence="1">
    <location>
        <begin position="58"/>
        <end position="90"/>
    </location>
</feature>
<protein>
    <submittedName>
        <fullName evidence="2">Uncharacterized protein</fullName>
    </submittedName>
</protein>
<gene>
    <name evidence="2" type="ORF">FE697_020060</name>
</gene>
<organism evidence="2 3">
    <name type="scientific">Mumia zhuanghuii</name>
    <dbReference type="NCBI Taxonomy" id="2585211"/>
    <lineage>
        <taxon>Bacteria</taxon>
        <taxon>Bacillati</taxon>
        <taxon>Actinomycetota</taxon>
        <taxon>Actinomycetes</taxon>
        <taxon>Propionibacteriales</taxon>
        <taxon>Nocardioidaceae</taxon>
        <taxon>Mumia</taxon>
    </lineage>
</organism>